<name>B8HW17_CYAP4</name>
<dbReference type="eggNOG" id="COG5381">
    <property type="taxonomic scope" value="Bacteria"/>
</dbReference>
<dbReference type="EMBL" id="CP001344">
    <property type="protein sequence ID" value="ACL43195.1"/>
    <property type="molecule type" value="Genomic_DNA"/>
</dbReference>
<dbReference type="AlphaFoldDB" id="B8HW17"/>
<evidence type="ECO:0000313" key="1">
    <source>
        <dbReference type="EMBL" id="ACL43195.1"/>
    </source>
</evidence>
<dbReference type="HOGENOM" id="CLU_100987_0_0_3"/>
<reference evidence="1" key="1">
    <citation type="submission" date="2009-01" db="EMBL/GenBank/DDBJ databases">
        <title>Complete sequence of chromosome Cyanothece sp. PCC 7425.</title>
        <authorList>
            <consortium name="US DOE Joint Genome Institute"/>
            <person name="Lucas S."/>
            <person name="Copeland A."/>
            <person name="Lapidus A."/>
            <person name="Glavina del Rio T."/>
            <person name="Dalin E."/>
            <person name="Tice H."/>
            <person name="Bruce D."/>
            <person name="Goodwin L."/>
            <person name="Pitluck S."/>
            <person name="Sims D."/>
            <person name="Meineke L."/>
            <person name="Brettin T."/>
            <person name="Detter J.C."/>
            <person name="Han C."/>
            <person name="Larimer F."/>
            <person name="Land M."/>
            <person name="Hauser L."/>
            <person name="Kyrpides N."/>
            <person name="Ovchinnikova G."/>
            <person name="Liberton M."/>
            <person name="Stoeckel J."/>
            <person name="Banerjee A."/>
            <person name="Singh A."/>
            <person name="Page L."/>
            <person name="Sato H."/>
            <person name="Zhao L."/>
            <person name="Sherman L."/>
            <person name="Pakrasi H."/>
            <person name="Richardson P."/>
        </authorList>
    </citation>
    <scope>NUCLEOTIDE SEQUENCE</scope>
    <source>
        <strain evidence="1">PCC 7425</strain>
    </source>
</reference>
<dbReference type="NCBIfam" id="NF047703">
    <property type="entry name" value="slr1658_superfam"/>
    <property type="match status" value="1"/>
</dbReference>
<evidence type="ECO:0008006" key="2">
    <source>
        <dbReference type="Google" id="ProtNLM"/>
    </source>
</evidence>
<organism evidence="1">
    <name type="scientific">Cyanothece sp. (strain PCC 7425 / ATCC 29141)</name>
    <dbReference type="NCBI Taxonomy" id="395961"/>
    <lineage>
        <taxon>Bacteria</taxon>
        <taxon>Bacillati</taxon>
        <taxon>Cyanobacteriota</taxon>
        <taxon>Cyanophyceae</taxon>
        <taxon>Gomontiellales</taxon>
        <taxon>Cyanothecaceae</taxon>
        <taxon>Cyanothece</taxon>
    </lineage>
</organism>
<sequence length="198" mass="22035">MNTVDKSTIKIFGDFVEDIPATQEYLTIGFSPRGGAWRQRWSTNGISADFLGDYFATFFPGDELLEGRDRQETVKASVSYLANELLENAMKYGSTEYPVSISLYLYVKEIIFVVSNSATAEVAQKYQAFIEQVQTTDINELYLKQLELAASGGGGSGMGILTLINDYAARFSWKFELLPNSSLTRVTVMAHLDLEAMT</sequence>
<proteinExistence type="predicted"/>
<dbReference type="STRING" id="395961.Cyan7425_0809"/>
<dbReference type="OrthoDB" id="5488639at2"/>
<dbReference type="InterPro" id="IPR058084">
    <property type="entry name" value="Slr1658-like"/>
</dbReference>
<dbReference type="KEGG" id="cyn:Cyan7425_0809"/>
<accession>B8HW17</accession>
<protein>
    <recommendedName>
        <fullName evidence="2">ATP-binding protein</fullName>
    </recommendedName>
</protein>
<gene>
    <name evidence="1" type="ordered locus">Cyan7425_0809</name>
</gene>